<sequence>MSIVAISSIQKYFSRVETPRFLNSKIQKLALSHLKLRDVGGLRDRFEGQLYLDQLTEAIRAEYAFESFLGLNFDWKKRETTDYQRLTQFIANSKIQLATFNLNKLPTINEIIPTVLVFLKPDKYAYIGPILFEEQLSIIKCKNVDPLNNKTIINLNELNFETMKYIKDYDDLLNVLK</sequence>
<keyword evidence="2" id="KW-1185">Reference proteome</keyword>
<comment type="caution">
    <text evidence="1">The sequence shown here is derived from an EMBL/GenBank/DDBJ whole genome shotgun (WGS) entry which is preliminary data.</text>
</comment>
<gene>
    <name evidence="1" type="ORF">ACFOSV_12700</name>
</gene>
<organism evidence="1 2">
    <name type="scientific">Algoriphagus namhaensis</name>
    <dbReference type="NCBI Taxonomy" id="915353"/>
    <lineage>
        <taxon>Bacteria</taxon>
        <taxon>Pseudomonadati</taxon>
        <taxon>Bacteroidota</taxon>
        <taxon>Cytophagia</taxon>
        <taxon>Cytophagales</taxon>
        <taxon>Cyclobacteriaceae</taxon>
        <taxon>Algoriphagus</taxon>
    </lineage>
</organism>
<accession>A0ABV8ATS1</accession>
<dbReference type="Proteomes" id="UP001595805">
    <property type="component" value="Unassembled WGS sequence"/>
</dbReference>
<protein>
    <submittedName>
        <fullName evidence="1">Uncharacterized protein</fullName>
    </submittedName>
</protein>
<proteinExistence type="predicted"/>
<evidence type="ECO:0000313" key="2">
    <source>
        <dbReference type="Proteomes" id="UP001595805"/>
    </source>
</evidence>
<evidence type="ECO:0000313" key="1">
    <source>
        <dbReference type="EMBL" id="MFC3881045.1"/>
    </source>
</evidence>
<name>A0ABV8ATS1_9BACT</name>
<dbReference type="EMBL" id="JBHRZS010000007">
    <property type="protein sequence ID" value="MFC3881045.1"/>
    <property type="molecule type" value="Genomic_DNA"/>
</dbReference>
<dbReference type="RefSeq" id="WP_377906386.1">
    <property type="nucleotide sequence ID" value="NZ_JBHRZS010000007.1"/>
</dbReference>
<reference evidence="2" key="1">
    <citation type="journal article" date="2019" name="Int. J. Syst. Evol. Microbiol.">
        <title>The Global Catalogue of Microorganisms (GCM) 10K type strain sequencing project: providing services to taxonomists for standard genome sequencing and annotation.</title>
        <authorList>
            <consortium name="The Broad Institute Genomics Platform"/>
            <consortium name="The Broad Institute Genome Sequencing Center for Infectious Disease"/>
            <person name="Wu L."/>
            <person name="Ma J."/>
        </authorList>
    </citation>
    <scope>NUCLEOTIDE SEQUENCE [LARGE SCALE GENOMIC DNA]</scope>
    <source>
        <strain evidence="2">CCUG 60523</strain>
    </source>
</reference>